<dbReference type="OrthoDB" id="71600at2759"/>
<protein>
    <submittedName>
        <fullName evidence="4">LOW QUALITY PROTEIN: uncharacterized protein</fullName>
    </submittedName>
</protein>
<sequence length="190" mass="20257">MGLLPPPLLPTKLSQQRCDRVGLLLPELWGRMPVPRLHTAVLRLALDLCPSFLAMALPLVLPSQGCYTVILNAFETYVYLAGALAIGVLAIEVSKGPRFCGSSEARQTPTQGLRQIPHGPHPQPASVSRSLTQDPVGPHCRDDGQVVSPAVSVCRLRVILGLWTHLSKSAGSGDGQALRVTALTPTHGPE</sequence>
<dbReference type="KEGG" id="pcad:102991906"/>
<keyword evidence="2" id="KW-0472">Membrane</keyword>
<accession>A0A455BFK9</accession>
<dbReference type="Proteomes" id="UP000248484">
    <property type="component" value="Unplaced"/>
</dbReference>
<evidence type="ECO:0000256" key="2">
    <source>
        <dbReference type="SAM" id="Phobius"/>
    </source>
</evidence>
<dbReference type="GeneID" id="102991906"/>
<name>A0A455BFK9_PHYMC</name>
<dbReference type="RefSeq" id="XP_028342736.2">
    <property type="nucleotide sequence ID" value="XM_028486935.2"/>
</dbReference>
<evidence type="ECO:0000256" key="1">
    <source>
        <dbReference type="SAM" id="MobiDB-lite"/>
    </source>
</evidence>
<keyword evidence="2" id="KW-1133">Transmembrane helix</keyword>
<organism evidence="3 4">
    <name type="scientific">Physeter macrocephalus</name>
    <name type="common">Sperm whale</name>
    <name type="synonym">Physeter catodon</name>
    <dbReference type="NCBI Taxonomy" id="9755"/>
    <lineage>
        <taxon>Eukaryota</taxon>
        <taxon>Metazoa</taxon>
        <taxon>Chordata</taxon>
        <taxon>Craniata</taxon>
        <taxon>Vertebrata</taxon>
        <taxon>Euteleostomi</taxon>
        <taxon>Mammalia</taxon>
        <taxon>Eutheria</taxon>
        <taxon>Laurasiatheria</taxon>
        <taxon>Artiodactyla</taxon>
        <taxon>Whippomorpha</taxon>
        <taxon>Cetacea</taxon>
        <taxon>Odontoceti</taxon>
        <taxon>Physeteridae</taxon>
        <taxon>Physeter</taxon>
    </lineage>
</organism>
<feature type="transmembrane region" description="Helical" evidence="2">
    <location>
        <begin position="67"/>
        <end position="91"/>
    </location>
</feature>
<keyword evidence="2" id="KW-0812">Transmembrane</keyword>
<proteinExistence type="predicted"/>
<feature type="compositionally biased region" description="Polar residues" evidence="1">
    <location>
        <begin position="104"/>
        <end position="113"/>
    </location>
</feature>
<dbReference type="AlphaFoldDB" id="A0A455BFK9"/>
<feature type="transmembrane region" description="Helical" evidence="2">
    <location>
        <begin position="40"/>
        <end position="61"/>
    </location>
</feature>
<reference evidence="4" key="1">
    <citation type="submission" date="2025-08" db="UniProtKB">
        <authorList>
            <consortium name="RefSeq"/>
        </authorList>
    </citation>
    <scope>IDENTIFICATION</scope>
    <source>
        <tissue evidence="4">Muscle</tissue>
    </source>
</reference>
<keyword evidence="3" id="KW-1185">Reference proteome</keyword>
<evidence type="ECO:0000313" key="4">
    <source>
        <dbReference type="RefSeq" id="XP_028342736.2"/>
    </source>
</evidence>
<gene>
    <name evidence="4" type="primary">LOC102991906</name>
</gene>
<evidence type="ECO:0000313" key="3">
    <source>
        <dbReference type="Proteomes" id="UP000248484"/>
    </source>
</evidence>
<dbReference type="InParanoid" id="A0A455BFK9"/>
<feature type="region of interest" description="Disordered" evidence="1">
    <location>
        <begin position="101"/>
        <end position="143"/>
    </location>
</feature>